<keyword evidence="14" id="KW-1185">Reference proteome</keyword>
<dbReference type="NCBIfam" id="TIGR03461">
    <property type="entry name" value="pabC_Proteo"/>
    <property type="match status" value="1"/>
</dbReference>
<comment type="similarity">
    <text evidence="2">Belongs to the class-IV pyridoxal-phosphate-dependent aminotransferase family.</text>
</comment>
<keyword evidence="5" id="KW-0289">Folate biosynthesis</keyword>
<comment type="catalytic activity">
    <reaction evidence="9">
        <text>4-amino-4-deoxychorismate = 4-aminobenzoate + pyruvate + H(+)</text>
        <dbReference type="Rhea" id="RHEA:16201"/>
        <dbReference type="ChEBI" id="CHEBI:15361"/>
        <dbReference type="ChEBI" id="CHEBI:15378"/>
        <dbReference type="ChEBI" id="CHEBI:17836"/>
        <dbReference type="ChEBI" id="CHEBI:58406"/>
        <dbReference type="EC" id="4.1.3.38"/>
    </reaction>
</comment>
<comment type="pathway">
    <text evidence="7">Cofactor biosynthesis; tetrahydrofolate biosynthesis; 4-aminobenzoate from chorismate: step 2/2.</text>
</comment>
<keyword evidence="4" id="KW-0663">Pyridoxal phosphate</keyword>
<accession>A0A7Z0VJ26</accession>
<dbReference type="Gene3D" id="3.20.10.10">
    <property type="entry name" value="D-amino Acid Aminotransferase, subunit A, domain 2"/>
    <property type="match status" value="1"/>
</dbReference>
<comment type="function">
    <text evidence="10">Involved in the biosynthesis of p-aminobenzoate (PABA), a precursor of tetrahydrofolate. Converts 4-amino-4-deoxychorismate into 4-aminobenzoate (PABA) and pyruvate.</text>
</comment>
<dbReference type="GO" id="GO:0030170">
    <property type="term" value="F:pyridoxal phosphate binding"/>
    <property type="evidence" value="ECO:0007669"/>
    <property type="project" value="InterPro"/>
</dbReference>
<dbReference type="InterPro" id="IPR036038">
    <property type="entry name" value="Aminotransferase-like"/>
</dbReference>
<dbReference type="FunFam" id="3.20.10.10:FF:000002">
    <property type="entry name" value="D-alanine aminotransferase"/>
    <property type="match status" value="1"/>
</dbReference>
<reference evidence="13 14" key="1">
    <citation type="submission" date="2016-06" db="EMBL/GenBank/DDBJ databases">
        <title>Genome sequence of endosymbiont of Candidatus Endolucinida thiodiazotropha.</title>
        <authorList>
            <person name="Poehlein A."/>
            <person name="Koenig S."/>
            <person name="Heiden S.E."/>
            <person name="Thuermer A."/>
            <person name="Voget S."/>
            <person name="Daniel R."/>
            <person name="Markert S."/>
            <person name="Gros O."/>
            <person name="Schweder T."/>
        </authorList>
    </citation>
    <scope>NUCLEOTIDE SEQUENCE [LARGE SCALE GENOMIC DNA]</scope>
    <source>
        <strain evidence="13 14">COS</strain>
    </source>
</reference>
<evidence type="ECO:0000256" key="8">
    <source>
        <dbReference type="ARBA" id="ARBA00035676"/>
    </source>
</evidence>
<evidence type="ECO:0000256" key="6">
    <source>
        <dbReference type="ARBA" id="ARBA00023239"/>
    </source>
</evidence>
<dbReference type="Proteomes" id="UP000094769">
    <property type="component" value="Unassembled WGS sequence"/>
</dbReference>
<dbReference type="InterPro" id="IPR050571">
    <property type="entry name" value="Class-IV_PLP-Dep_Aminotrnsfr"/>
</dbReference>
<dbReference type="GO" id="GO:0005829">
    <property type="term" value="C:cytosol"/>
    <property type="evidence" value="ECO:0007669"/>
    <property type="project" value="TreeGrafter"/>
</dbReference>
<dbReference type="SUPFAM" id="SSF56752">
    <property type="entry name" value="D-aminoacid aminotransferase-like PLP-dependent enzymes"/>
    <property type="match status" value="1"/>
</dbReference>
<dbReference type="RefSeq" id="WP_069126858.1">
    <property type="nucleotide sequence ID" value="NZ_MARB01000020.1"/>
</dbReference>
<dbReference type="Gene3D" id="3.30.470.10">
    <property type="match status" value="1"/>
</dbReference>
<dbReference type="NCBIfam" id="NF004761">
    <property type="entry name" value="PRK06092.1"/>
    <property type="match status" value="1"/>
</dbReference>
<dbReference type="InterPro" id="IPR043131">
    <property type="entry name" value="BCAT-like_N"/>
</dbReference>
<comment type="subunit">
    <text evidence="3">Homodimer.</text>
</comment>
<evidence type="ECO:0000256" key="12">
    <source>
        <dbReference type="NCBIfam" id="TIGR03461"/>
    </source>
</evidence>
<evidence type="ECO:0000256" key="7">
    <source>
        <dbReference type="ARBA" id="ARBA00035633"/>
    </source>
</evidence>
<dbReference type="PANTHER" id="PTHR42743">
    <property type="entry name" value="AMINO-ACID AMINOTRANSFERASE"/>
    <property type="match status" value="1"/>
</dbReference>
<dbReference type="AlphaFoldDB" id="A0A7Z0VJ26"/>
<gene>
    <name evidence="13" type="primary">pabC</name>
    <name evidence="13" type="ORF">CODIS_31920</name>
</gene>
<proteinExistence type="inferred from homology"/>
<dbReference type="GO" id="GO:0008696">
    <property type="term" value="F:4-amino-4-deoxychorismate lyase activity"/>
    <property type="evidence" value="ECO:0007669"/>
    <property type="project" value="UniProtKB-UniRule"/>
</dbReference>
<evidence type="ECO:0000256" key="1">
    <source>
        <dbReference type="ARBA" id="ARBA00001933"/>
    </source>
</evidence>
<evidence type="ECO:0000256" key="3">
    <source>
        <dbReference type="ARBA" id="ARBA00011738"/>
    </source>
</evidence>
<dbReference type="CDD" id="cd01559">
    <property type="entry name" value="ADCL_like"/>
    <property type="match status" value="1"/>
</dbReference>
<evidence type="ECO:0000256" key="4">
    <source>
        <dbReference type="ARBA" id="ARBA00022898"/>
    </source>
</evidence>
<dbReference type="InterPro" id="IPR001544">
    <property type="entry name" value="Aminotrans_IV"/>
</dbReference>
<dbReference type="PANTHER" id="PTHR42743:SF2">
    <property type="entry name" value="AMINODEOXYCHORISMATE LYASE"/>
    <property type="match status" value="1"/>
</dbReference>
<evidence type="ECO:0000256" key="9">
    <source>
        <dbReference type="ARBA" id="ARBA00049529"/>
    </source>
</evidence>
<protein>
    <recommendedName>
        <fullName evidence="11 12">Aminodeoxychorismate lyase</fullName>
        <ecNumber evidence="8 12">4.1.3.38</ecNumber>
    </recommendedName>
</protein>
<dbReference type="OrthoDB" id="9805628at2"/>
<evidence type="ECO:0000256" key="11">
    <source>
        <dbReference type="ARBA" id="ARBA00069174"/>
    </source>
</evidence>
<evidence type="ECO:0000256" key="2">
    <source>
        <dbReference type="ARBA" id="ARBA00009320"/>
    </source>
</evidence>
<name>A0A7Z0VJ26_9GAMM</name>
<evidence type="ECO:0000256" key="10">
    <source>
        <dbReference type="ARBA" id="ARBA00054027"/>
    </source>
</evidence>
<dbReference type="GO" id="GO:0008153">
    <property type="term" value="P:4-aminobenzoate biosynthetic process"/>
    <property type="evidence" value="ECO:0007669"/>
    <property type="project" value="UniProtKB-UniRule"/>
</dbReference>
<comment type="cofactor">
    <cofactor evidence="1">
        <name>pyridoxal 5'-phosphate</name>
        <dbReference type="ChEBI" id="CHEBI:597326"/>
    </cofactor>
</comment>
<keyword evidence="6 13" id="KW-0456">Lyase</keyword>
<comment type="caution">
    <text evidence="13">The sequence shown here is derived from an EMBL/GenBank/DDBJ whole genome shotgun (WGS) entry which is preliminary data.</text>
</comment>
<dbReference type="InterPro" id="IPR043132">
    <property type="entry name" value="BCAT-like_C"/>
</dbReference>
<evidence type="ECO:0000256" key="5">
    <source>
        <dbReference type="ARBA" id="ARBA00022909"/>
    </source>
</evidence>
<evidence type="ECO:0000313" key="14">
    <source>
        <dbReference type="Proteomes" id="UP000094769"/>
    </source>
</evidence>
<dbReference type="InterPro" id="IPR017824">
    <property type="entry name" value="Aminodeoxychorismate_lyase_IV"/>
</dbReference>
<dbReference type="Pfam" id="PF01063">
    <property type="entry name" value="Aminotran_4"/>
    <property type="match status" value="1"/>
</dbReference>
<dbReference type="GO" id="GO:0046656">
    <property type="term" value="P:folic acid biosynthetic process"/>
    <property type="evidence" value="ECO:0007669"/>
    <property type="project" value="UniProtKB-KW"/>
</dbReference>
<evidence type="ECO:0000313" key="13">
    <source>
        <dbReference type="EMBL" id="ODJ86552.1"/>
    </source>
</evidence>
<organism evidence="13 14">
    <name type="scientific">Candidatus Thiodiazotropha endolucinida</name>
    <dbReference type="NCBI Taxonomy" id="1655433"/>
    <lineage>
        <taxon>Bacteria</taxon>
        <taxon>Pseudomonadati</taxon>
        <taxon>Pseudomonadota</taxon>
        <taxon>Gammaproteobacteria</taxon>
        <taxon>Chromatiales</taxon>
        <taxon>Sedimenticolaceae</taxon>
        <taxon>Candidatus Thiodiazotropha</taxon>
    </lineage>
</organism>
<dbReference type="EMBL" id="MARB01000020">
    <property type="protein sequence ID" value="ODJ86552.1"/>
    <property type="molecule type" value="Genomic_DNA"/>
</dbReference>
<dbReference type="EC" id="4.1.3.38" evidence="8 12"/>
<sequence length="271" mass="30333">MLINGKPGDLIPFSDRGLQYGDGLFETLAVRQGRPCLWQRHMARLSRGETALGFPPSDKQLLEKEVLALCAEHDLAVLKIILTRGSGGRGYAPPSPGSPRRLISLHPWPDYPQTWYSEGIHVGICRTRIGRNRQLAGYKHLNRLEQVLARRECQDDSLSECLMMDEREKVICGTQSNLFMLQGNAIYTPDLTHSGIAGVVRELVIEIAGQLSIPLHITDLDRDRLMSADAMFVTNSVMGFCSVAALNKRQFDQKNIPRELRHRVEEACSTA</sequence>